<evidence type="ECO:0000256" key="1">
    <source>
        <dbReference type="SAM" id="MobiDB-lite"/>
    </source>
</evidence>
<feature type="region of interest" description="Disordered" evidence="1">
    <location>
        <begin position="13"/>
        <end position="38"/>
    </location>
</feature>
<organism evidence="2 3">
    <name type="scientific">Melipona bicolor</name>
    <dbReference type="NCBI Taxonomy" id="60889"/>
    <lineage>
        <taxon>Eukaryota</taxon>
        <taxon>Metazoa</taxon>
        <taxon>Ecdysozoa</taxon>
        <taxon>Arthropoda</taxon>
        <taxon>Hexapoda</taxon>
        <taxon>Insecta</taxon>
        <taxon>Pterygota</taxon>
        <taxon>Neoptera</taxon>
        <taxon>Endopterygota</taxon>
        <taxon>Hymenoptera</taxon>
        <taxon>Apocrita</taxon>
        <taxon>Aculeata</taxon>
        <taxon>Apoidea</taxon>
        <taxon>Anthophila</taxon>
        <taxon>Apidae</taxon>
        <taxon>Melipona</taxon>
    </lineage>
</organism>
<sequence length="135" mass="14803">MLNVIPPPRGISSSTFGFPGLKGSRSADRSNSARVDGCPLTYPRRGTLPGLFTAWNFQFKLEFRAKTKGSSYCKYGEEEETDVPGKGEVSVIGREGKGPRIGRRLIGRSVLEGSRDSGIRLHTFLPGGWQPFLRS</sequence>
<dbReference type="AlphaFoldDB" id="A0AA40GH26"/>
<feature type="region of interest" description="Disordered" evidence="1">
    <location>
        <begin position="74"/>
        <end position="95"/>
    </location>
</feature>
<evidence type="ECO:0000313" key="3">
    <source>
        <dbReference type="Proteomes" id="UP001177670"/>
    </source>
</evidence>
<proteinExistence type="predicted"/>
<comment type="caution">
    <text evidence="2">The sequence shown here is derived from an EMBL/GenBank/DDBJ whole genome shotgun (WGS) entry which is preliminary data.</text>
</comment>
<protein>
    <submittedName>
        <fullName evidence="2">Uncharacterized protein</fullName>
    </submittedName>
</protein>
<dbReference type="Proteomes" id="UP001177670">
    <property type="component" value="Unassembled WGS sequence"/>
</dbReference>
<dbReference type="EMBL" id="JAHYIQ010000001">
    <property type="protein sequence ID" value="KAK1137678.1"/>
    <property type="molecule type" value="Genomic_DNA"/>
</dbReference>
<accession>A0AA40GH26</accession>
<gene>
    <name evidence="2" type="ORF">K0M31_002175</name>
</gene>
<reference evidence="2" key="1">
    <citation type="submission" date="2021-10" db="EMBL/GenBank/DDBJ databases">
        <title>Melipona bicolor Genome sequencing and assembly.</title>
        <authorList>
            <person name="Araujo N.S."/>
            <person name="Arias M.C."/>
        </authorList>
    </citation>
    <scope>NUCLEOTIDE SEQUENCE</scope>
    <source>
        <strain evidence="2">USP_2M_L1-L4_2017</strain>
        <tissue evidence="2">Whole body</tissue>
    </source>
</reference>
<keyword evidence="3" id="KW-1185">Reference proteome</keyword>
<evidence type="ECO:0000313" key="2">
    <source>
        <dbReference type="EMBL" id="KAK1137678.1"/>
    </source>
</evidence>
<name>A0AA40GH26_9HYME</name>